<dbReference type="InterPro" id="IPR053234">
    <property type="entry name" value="RPM1_Interactor"/>
</dbReference>
<comment type="caution">
    <text evidence="2">The sequence shown here is derived from an EMBL/GenBank/DDBJ whole genome shotgun (WGS) entry which is preliminary data.</text>
</comment>
<accession>A0AAP0GJT7</accession>
<dbReference type="PANTHER" id="PTHR33443">
    <property type="entry name" value="ZGC:112980"/>
    <property type="match status" value="1"/>
</dbReference>
<sequence length="457" mass="50561">MDPNTVVLEISSDEEGGWDDHTEKAIIDGSDDYNWISDILDEVNRENCRYDDDGGDDSDEVVVVSEVLPKRTRKKLKSNSASVIDFDDDCMILDHDPDKPPEIRTDNPTHPHNDDDSDDILVVSEKGQVACRDYPHPRHLCIKFPFASTPNQSHCNQCYCYVCDTLAPCIYWGNGSGSIDHCLATEKNSFWKLERQNSKKLGKDVTVTPLSNSTDQSQAVRPNPVRACPVTSSFVLPNIINQDRSPLLLARSKYQPSLVSQQLTRTSSCTIPDRVQPSYSLATPVNRSVFKRTAADAFAPTTNRYSHSSYYSDNHRNDFTGSSLPNIVNTSVPFSPRPGASFDFPPNFQSLMNPDPYVEVPVLFKPNPVPLSSQAQGKPSLPNCTVPAAAQVSQRSTVDPEFFSGIRWPQSQINHQPAAQSSLLEGVGSSDDPSLASGSGGFVDSVFDDWNCPERLW</sequence>
<dbReference type="AlphaFoldDB" id="A0AAP0GJT7"/>
<dbReference type="EMBL" id="JBCNJP010002314">
    <property type="protein sequence ID" value="KAK9050325.1"/>
    <property type="molecule type" value="Genomic_DNA"/>
</dbReference>
<dbReference type="PANTHER" id="PTHR33443:SF25">
    <property type="entry name" value="RPM1 INTERACTING PROTEIN 13"/>
    <property type="match status" value="1"/>
</dbReference>
<gene>
    <name evidence="2" type="ORF">SSX86_030706</name>
</gene>
<feature type="region of interest" description="Disordered" evidence="1">
    <location>
        <begin position="414"/>
        <end position="436"/>
    </location>
</feature>
<dbReference type="Proteomes" id="UP001408789">
    <property type="component" value="Unassembled WGS sequence"/>
</dbReference>
<evidence type="ECO:0000256" key="1">
    <source>
        <dbReference type="SAM" id="MobiDB-lite"/>
    </source>
</evidence>
<feature type="region of interest" description="Disordered" evidence="1">
    <location>
        <begin position="97"/>
        <end position="118"/>
    </location>
</feature>
<reference evidence="2 3" key="1">
    <citation type="submission" date="2024-04" db="EMBL/GenBank/DDBJ databases">
        <title>The reference genome of an endangered Asteraceae, Deinandra increscens subsp. villosa, native to the Central Coast of California.</title>
        <authorList>
            <person name="Guilliams M."/>
            <person name="Hasenstab-Lehman K."/>
            <person name="Meyer R."/>
            <person name="Mcevoy S."/>
        </authorList>
    </citation>
    <scope>NUCLEOTIDE SEQUENCE [LARGE SCALE GENOMIC DNA]</scope>
    <source>
        <tissue evidence="2">Leaf</tissue>
    </source>
</reference>
<feature type="compositionally biased region" description="Polar residues" evidence="1">
    <location>
        <begin position="414"/>
        <end position="423"/>
    </location>
</feature>
<evidence type="ECO:0000313" key="3">
    <source>
        <dbReference type="Proteomes" id="UP001408789"/>
    </source>
</evidence>
<name>A0AAP0GJT7_9ASTR</name>
<evidence type="ECO:0000313" key="2">
    <source>
        <dbReference type="EMBL" id="KAK9050325.1"/>
    </source>
</evidence>
<proteinExistence type="predicted"/>
<keyword evidence="3" id="KW-1185">Reference proteome</keyword>
<protein>
    <submittedName>
        <fullName evidence="2">Uncharacterized protein</fullName>
    </submittedName>
</protein>
<feature type="compositionally biased region" description="Basic and acidic residues" evidence="1">
    <location>
        <begin position="97"/>
        <end position="114"/>
    </location>
</feature>
<organism evidence="2 3">
    <name type="scientific">Deinandra increscens subsp. villosa</name>
    <dbReference type="NCBI Taxonomy" id="3103831"/>
    <lineage>
        <taxon>Eukaryota</taxon>
        <taxon>Viridiplantae</taxon>
        <taxon>Streptophyta</taxon>
        <taxon>Embryophyta</taxon>
        <taxon>Tracheophyta</taxon>
        <taxon>Spermatophyta</taxon>
        <taxon>Magnoliopsida</taxon>
        <taxon>eudicotyledons</taxon>
        <taxon>Gunneridae</taxon>
        <taxon>Pentapetalae</taxon>
        <taxon>asterids</taxon>
        <taxon>campanulids</taxon>
        <taxon>Asterales</taxon>
        <taxon>Asteraceae</taxon>
        <taxon>Asteroideae</taxon>
        <taxon>Heliantheae alliance</taxon>
        <taxon>Madieae</taxon>
        <taxon>Madiinae</taxon>
        <taxon>Deinandra</taxon>
    </lineage>
</organism>